<feature type="transmembrane region" description="Helical" evidence="7">
    <location>
        <begin position="523"/>
        <end position="541"/>
    </location>
</feature>
<reference evidence="13 14" key="1">
    <citation type="submission" date="2018-01" db="EMBL/GenBank/DDBJ databases">
        <authorList>
            <person name="Fu G.-Y."/>
        </authorList>
    </citation>
    <scope>NUCLEOTIDE SEQUENCE [LARGE SCALE GENOMIC DNA]</scope>
    <source>
        <strain evidence="13 14">SY39</strain>
    </source>
</reference>
<dbReference type="EMBL" id="CP025682">
    <property type="protein sequence ID" value="AUN94209.1"/>
    <property type="molecule type" value="Genomic_DNA"/>
</dbReference>
<evidence type="ECO:0000259" key="11">
    <source>
        <dbReference type="Pfam" id="PF21088"/>
    </source>
</evidence>
<dbReference type="Gene3D" id="2.30.30.60">
    <property type="match status" value="1"/>
</dbReference>
<feature type="chain" id="PRO_5014346849" evidence="8">
    <location>
        <begin position="29"/>
        <end position="737"/>
    </location>
</feature>
<feature type="transmembrane region" description="Helical" evidence="7">
    <location>
        <begin position="498"/>
        <end position="517"/>
    </location>
</feature>
<proteinExistence type="inferred from homology"/>
<dbReference type="InterPro" id="IPR023408">
    <property type="entry name" value="MscS_beta-dom_sf"/>
</dbReference>
<dbReference type="InterPro" id="IPR045276">
    <property type="entry name" value="YbiO_bact"/>
</dbReference>
<dbReference type="InterPro" id="IPR010920">
    <property type="entry name" value="LSM_dom_sf"/>
</dbReference>
<evidence type="ECO:0000256" key="7">
    <source>
        <dbReference type="SAM" id="Phobius"/>
    </source>
</evidence>
<dbReference type="InterPro" id="IPR011066">
    <property type="entry name" value="MscS_channel_C_sf"/>
</dbReference>
<feature type="transmembrane region" description="Helical" evidence="7">
    <location>
        <begin position="364"/>
        <end position="386"/>
    </location>
</feature>
<keyword evidence="6 7" id="KW-0472">Membrane</keyword>
<dbReference type="Pfam" id="PF21088">
    <property type="entry name" value="MS_channel_1st"/>
    <property type="match status" value="1"/>
</dbReference>
<feature type="transmembrane region" description="Helical" evidence="7">
    <location>
        <begin position="121"/>
        <end position="142"/>
    </location>
</feature>
<evidence type="ECO:0000259" key="12">
    <source>
        <dbReference type="Pfam" id="PF25392"/>
    </source>
</evidence>
<dbReference type="PANTHER" id="PTHR30460:SF0">
    <property type="entry name" value="MODERATE CONDUCTANCE MECHANOSENSITIVE CHANNEL YBIO"/>
    <property type="match status" value="1"/>
</dbReference>
<evidence type="ECO:0000256" key="5">
    <source>
        <dbReference type="ARBA" id="ARBA00022989"/>
    </source>
</evidence>
<dbReference type="InterPro" id="IPR011014">
    <property type="entry name" value="MscS_channel_TM-2"/>
</dbReference>
<dbReference type="InterPro" id="IPR006685">
    <property type="entry name" value="MscS_channel_2nd"/>
</dbReference>
<dbReference type="Gene3D" id="3.30.70.100">
    <property type="match status" value="1"/>
</dbReference>
<accession>A0A2I6S4N2</accession>
<dbReference type="Pfam" id="PF25392">
    <property type="entry name" value="MS_channel_TM1"/>
    <property type="match status" value="1"/>
</dbReference>
<feature type="transmembrane region" description="Helical" evidence="7">
    <location>
        <begin position="259"/>
        <end position="277"/>
    </location>
</feature>
<protein>
    <submittedName>
        <fullName evidence="13">Mechanosensitive ion channel protein MscS</fullName>
    </submittedName>
</protein>
<evidence type="ECO:0000256" key="2">
    <source>
        <dbReference type="ARBA" id="ARBA00008017"/>
    </source>
</evidence>
<feature type="domain" description="Moderate conductance mechanosensitive channel YbiO-like transmembrane helix 1" evidence="12">
    <location>
        <begin position="363"/>
        <end position="441"/>
    </location>
</feature>
<keyword evidence="3" id="KW-1003">Cell membrane</keyword>
<evidence type="ECO:0000259" key="10">
    <source>
        <dbReference type="Pfam" id="PF21082"/>
    </source>
</evidence>
<dbReference type="PANTHER" id="PTHR30460">
    <property type="entry name" value="MODERATE CONDUCTANCE MECHANOSENSITIVE CHANNEL YBIO"/>
    <property type="match status" value="1"/>
</dbReference>
<keyword evidence="8" id="KW-0732">Signal</keyword>
<dbReference type="RefSeq" id="WP_102246280.1">
    <property type="nucleotide sequence ID" value="NZ_CP025682.1"/>
</dbReference>
<dbReference type="GO" id="GO:0008381">
    <property type="term" value="F:mechanosensitive monoatomic ion channel activity"/>
    <property type="evidence" value="ECO:0007669"/>
    <property type="project" value="InterPro"/>
</dbReference>
<feature type="transmembrane region" description="Helical" evidence="7">
    <location>
        <begin position="454"/>
        <end position="477"/>
    </location>
</feature>
<gene>
    <name evidence="13" type="ORF">C0099_04185</name>
</gene>
<evidence type="ECO:0000256" key="4">
    <source>
        <dbReference type="ARBA" id="ARBA00022692"/>
    </source>
</evidence>
<feature type="domain" description="Mechanosensitive ion channel transmembrane helices 2/3" evidence="11">
    <location>
        <begin position="502"/>
        <end position="542"/>
    </location>
</feature>
<evidence type="ECO:0000256" key="8">
    <source>
        <dbReference type="SAM" id="SignalP"/>
    </source>
</evidence>
<evidence type="ECO:0000256" key="3">
    <source>
        <dbReference type="ARBA" id="ARBA00022475"/>
    </source>
</evidence>
<keyword evidence="4 7" id="KW-0812">Transmembrane</keyword>
<dbReference type="InterPro" id="IPR057485">
    <property type="entry name" value="YbiO-like_TM1"/>
</dbReference>
<feature type="domain" description="Mechanosensitive ion channel MscS" evidence="9">
    <location>
        <begin position="544"/>
        <end position="606"/>
    </location>
</feature>
<dbReference type="Pfam" id="PF00924">
    <property type="entry name" value="MS_channel_2nd"/>
    <property type="match status" value="1"/>
</dbReference>
<comment type="subcellular location">
    <subcellularLocation>
        <location evidence="1">Cell membrane</location>
        <topology evidence="1">Multi-pass membrane protein</topology>
    </subcellularLocation>
</comment>
<feature type="transmembrane region" description="Helical" evidence="7">
    <location>
        <begin position="283"/>
        <end position="301"/>
    </location>
</feature>
<evidence type="ECO:0000256" key="6">
    <source>
        <dbReference type="ARBA" id="ARBA00023136"/>
    </source>
</evidence>
<feature type="transmembrane region" description="Helical" evidence="7">
    <location>
        <begin position="211"/>
        <end position="230"/>
    </location>
</feature>
<dbReference type="SUPFAM" id="SSF82689">
    <property type="entry name" value="Mechanosensitive channel protein MscS (YggB), C-terminal domain"/>
    <property type="match status" value="1"/>
</dbReference>
<dbReference type="OrthoDB" id="9809206at2"/>
<sequence>MNTPSAIVRTLRALCLLALLILPAAAIAQSDEQPSATPNEQLAELLENESTRQALIEQLRRTADESPAVAEAAQADGPSLPQRIAGLTQSIAERTVADANAALLALNDARTRLAGDGAMRFMTQLAIFAAFAASVLVVFWLLGRIAQGLYARLDRRAHADDPAFALMRRGGAIVAAIGVHLATVVLAWLAGYAIALFVLGDDGGMRRQESLFLNAFLIVEGVRVLIGTLLSNRHANLRLVPADSEEAAYWSAWASRMTWFLGYGLMLVVPAAAAFIAPEVGRILAILVMVLAWLKATVIVMQNRARVRAALDRLASRMHSGFARVALSMGGRVWHVFAVTYLAALIIIAVFYREEALGFMLSATMRTVIAILAGIVISALLTAIILRRIRLPEETRARFPLLEDRLNAYVPGALKLTRFAILAIVLAFILDAWTSFDLGVWAASDAGMTTLGKIVTVAIIITLALAAWLLAASWIEYRLNPDANGAEATPRVRTLLTIFRNAVAITLIVLTTMVVLAEIGVNIAPLIAGAGVLGLAIGFGAQKLVQDVITGVFIQLEGAINVGDLVTAGGTTGTVEKLTIRSLGMRDLSGVYHLLPFSSVDTVSNFMRGFGYHVGEYGVAYREDTDVVIEHLKAAFEELRQDPEHSPNILGDLEVHGVTALADSSVNVRVRIKAVAGTQFGVGRAYNRLVKRHFDAAGIEIPFPHMTLYFGEDKQGKAPPANLRLLDGREDAPGDPA</sequence>
<dbReference type="SUPFAM" id="SSF82861">
    <property type="entry name" value="Mechanosensitive channel protein MscS (YggB), transmembrane region"/>
    <property type="match status" value="1"/>
</dbReference>
<evidence type="ECO:0000259" key="9">
    <source>
        <dbReference type="Pfam" id="PF00924"/>
    </source>
</evidence>
<dbReference type="KEGG" id="atw:C0099_04185"/>
<feature type="transmembrane region" description="Helical" evidence="7">
    <location>
        <begin position="333"/>
        <end position="352"/>
    </location>
</feature>
<dbReference type="SUPFAM" id="SSF50182">
    <property type="entry name" value="Sm-like ribonucleoproteins"/>
    <property type="match status" value="1"/>
</dbReference>
<name>A0A2I6S4N2_9RHOO</name>
<dbReference type="AlphaFoldDB" id="A0A2I6S4N2"/>
<keyword evidence="5 7" id="KW-1133">Transmembrane helix</keyword>
<evidence type="ECO:0000313" key="14">
    <source>
        <dbReference type="Proteomes" id="UP000242205"/>
    </source>
</evidence>
<dbReference type="Pfam" id="PF21082">
    <property type="entry name" value="MS_channel_3rd"/>
    <property type="match status" value="1"/>
</dbReference>
<dbReference type="InterPro" id="IPR049278">
    <property type="entry name" value="MS_channel_C"/>
</dbReference>
<evidence type="ECO:0000313" key="13">
    <source>
        <dbReference type="EMBL" id="AUN94209.1"/>
    </source>
</evidence>
<comment type="similarity">
    <text evidence="2">Belongs to the MscS (TC 1.A.23) family.</text>
</comment>
<organism evidence="13 14">
    <name type="scientific">Pseudazoarcus pumilus</name>
    <dbReference type="NCBI Taxonomy" id="2067960"/>
    <lineage>
        <taxon>Bacteria</taxon>
        <taxon>Pseudomonadati</taxon>
        <taxon>Pseudomonadota</taxon>
        <taxon>Betaproteobacteria</taxon>
        <taxon>Rhodocyclales</taxon>
        <taxon>Zoogloeaceae</taxon>
        <taxon>Pseudazoarcus</taxon>
    </lineage>
</organism>
<dbReference type="Proteomes" id="UP000242205">
    <property type="component" value="Chromosome"/>
</dbReference>
<feature type="transmembrane region" description="Helical" evidence="7">
    <location>
        <begin position="419"/>
        <end position="442"/>
    </location>
</feature>
<evidence type="ECO:0000256" key="1">
    <source>
        <dbReference type="ARBA" id="ARBA00004651"/>
    </source>
</evidence>
<feature type="transmembrane region" description="Helical" evidence="7">
    <location>
        <begin position="172"/>
        <end position="199"/>
    </location>
</feature>
<feature type="signal peptide" evidence="8">
    <location>
        <begin position="1"/>
        <end position="28"/>
    </location>
</feature>
<keyword evidence="14" id="KW-1185">Reference proteome</keyword>
<dbReference type="GO" id="GO:0005886">
    <property type="term" value="C:plasma membrane"/>
    <property type="evidence" value="ECO:0007669"/>
    <property type="project" value="UniProtKB-SubCell"/>
</dbReference>
<dbReference type="InterPro" id="IPR049142">
    <property type="entry name" value="MS_channel_1st"/>
</dbReference>
<dbReference type="Gene3D" id="1.10.287.1260">
    <property type="match status" value="1"/>
</dbReference>
<feature type="domain" description="Mechanosensitive ion channel MscS C-terminal" evidence="10">
    <location>
        <begin position="629"/>
        <end position="701"/>
    </location>
</feature>